<dbReference type="SMART" id="SM01359">
    <property type="entry name" value="A2M_N_2"/>
    <property type="match status" value="1"/>
</dbReference>
<evidence type="ECO:0000256" key="4">
    <source>
        <dbReference type="SAM" id="SignalP"/>
    </source>
</evidence>
<evidence type="ECO:0000259" key="6">
    <source>
        <dbReference type="SMART" id="SM01360"/>
    </source>
</evidence>
<evidence type="ECO:0000256" key="2">
    <source>
        <dbReference type="ARBA" id="ARBA00022729"/>
    </source>
</evidence>
<feature type="signal peptide" evidence="4">
    <location>
        <begin position="1"/>
        <end position="28"/>
    </location>
</feature>
<feature type="domain" description="Alpha-2-macroglobulin bait region" evidence="5">
    <location>
        <begin position="1052"/>
        <end position="1204"/>
    </location>
</feature>
<dbReference type="Pfam" id="PF13205">
    <property type="entry name" value="Big_5"/>
    <property type="match status" value="4"/>
</dbReference>
<dbReference type="InParanoid" id="A0A212PXV4"/>
<dbReference type="InterPro" id="IPR041246">
    <property type="entry name" value="Bact_MG10"/>
</dbReference>
<gene>
    <name evidence="7" type="ORF">SAMN02746019_00022130</name>
</gene>
<dbReference type="SUPFAM" id="SSF48239">
    <property type="entry name" value="Terpenoid cyclases/Protein prenyltransferases"/>
    <property type="match status" value="1"/>
</dbReference>
<evidence type="ECO:0000256" key="3">
    <source>
        <dbReference type="SAM" id="MobiDB-lite"/>
    </source>
</evidence>
<feature type="chain" id="PRO_5012442727" description="Alpha-2-macroglobulin" evidence="4">
    <location>
        <begin position="29"/>
        <end position="1982"/>
    </location>
</feature>
<keyword evidence="8" id="KW-1185">Reference proteome</keyword>
<dbReference type="RefSeq" id="WP_088569996.1">
    <property type="nucleotide sequence ID" value="NZ_FYEK01000003.1"/>
</dbReference>
<dbReference type="InterPro" id="IPR011626">
    <property type="entry name" value="Alpha-macroglobulin_TED"/>
</dbReference>
<dbReference type="InterPro" id="IPR051802">
    <property type="entry name" value="YfhM-like"/>
</dbReference>
<proteinExistence type="inferred from homology"/>
<dbReference type="Gene3D" id="2.60.40.1930">
    <property type="match status" value="1"/>
</dbReference>
<evidence type="ECO:0000256" key="1">
    <source>
        <dbReference type="ARBA" id="ARBA00010556"/>
    </source>
</evidence>
<feature type="domain" description="Alpha-2-macroglobulin" evidence="6">
    <location>
        <begin position="1266"/>
        <end position="1356"/>
    </location>
</feature>
<dbReference type="InterPro" id="IPR021868">
    <property type="entry name" value="Alpha_2_Macroglob_MG3"/>
</dbReference>
<dbReference type="PANTHER" id="PTHR40094:SF1">
    <property type="entry name" value="UBIQUITIN DOMAIN-CONTAINING PROTEIN"/>
    <property type="match status" value="1"/>
</dbReference>
<name>A0A212PXV4_9CHLR</name>
<dbReference type="CDD" id="cd02891">
    <property type="entry name" value="A2M_like"/>
    <property type="match status" value="1"/>
</dbReference>
<dbReference type="Pfam" id="PF07703">
    <property type="entry name" value="A2M_BRD"/>
    <property type="match status" value="1"/>
</dbReference>
<dbReference type="Gene3D" id="1.50.10.20">
    <property type="match status" value="1"/>
</dbReference>
<evidence type="ECO:0000259" key="5">
    <source>
        <dbReference type="SMART" id="SM01359"/>
    </source>
</evidence>
<dbReference type="Gene3D" id="2.20.130.20">
    <property type="match status" value="1"/>
</dbReference>
<keyword evidence="2 4" id="KW-0732">Signal</keyword>
<dbReference type="Pfam" id="PF17973">
    <property type="entry name" value="bMG10"/>
    <property type="match status" value="1"/>
</dbReference>
<evidence type="ECO:0008006" key="9">
    <source>
        <dbReference type="Google" id="ProtNLM"/>
    </source>
</evidence>
<comment type="similarity">
    <text evidence="1">Belongs to the protease inhibitor I39 (alpha-2-macroglobulin) family. Bacterial alpha-2-macroglobulin subfamily.</text>
</comment>
<dbReference type="PANTHER" id="PTHR40094">
    <property type="entry name" value="ALPHA-2-MACROGLOBULIN HOMOLOG"/>
    <property type="match status" value="1"/>
</dbReference>
<accession>A0A212PXV4</accession>
<dbReference type="OrthoDB" id="9767116at2"/>
<protein>
    <recommendedName>
        <fullName evidence="9">Alpha-2-macroglobulin</fullName>
    </recommendedName>
</protein>
<dbReference type="Gene3D" id="2.60.40.3710">
    <property type="match status" value="3"/>
</dbReference>
<dbReference type="Proteomes" id="UP000197025">
    <property type="component" value="Unassembled WGS sequence"/>
</dbReference>
<dbReference type="GO" id="GO:0005615">
    <property type="term" value="C:extracellular space"/>
    <property type="evidence" value="ECO:0007669"/>
    <property type="project" value="InterPro"/>
</dbReference>
<dbReference type="Pfam" id="PF00207">
    <property type="entry name" value="A2M"/>
    <property type="match status" value="1"/>
</dbReference>
<dbReference type="InterPro" id="IPR032812">
    <property type="entry name" value="SbsA_Ig"/>
</dbReference>
<dbReference type="SMART" id="SM01360">
    <property type="entry name" value="A2M"/>
    <property type="match status" value="1"/>
</dbReference>
<dbReference type="InterPro" id="IPR001599">
    <property type="entry name" value="Macroglobln_a2"/>
</dbReference>
<dbReference type="InterPro" id="IPR008930">
    <property type="entry name" value="Terpenoid_cyclase/PrenylTrfase"/>
</dbReference>
<dbReference type="InterPro" id="IPR011625">
    <property type="entry name" value="A2M_N_BRD"/>
</dbReference>
<dbReference type="Pfam" id="PF01835">
    <property type="entry name" value="MG2"/>
    <property type="match status" value="1"/>
</dbReference>
<dbReference type="GO" id="GO:0004866">
    <property type="term" value="F:endopeptidase inhibitor activity"/>
    <property type="evidence" value="ECO:0007669"/>
    <property type="project" value="InterPro"/>
</dbReference>
<dbReference type="Pfam" id="PF07678">
    <property type="entry name" value="TED_complement"/>
    <property type="match status" value="1"/>
</dbReference>
<dbReference type="Pfam" id="PF11974">
    <property type="entry name" value="bMG3"/>
    <property type="match status" value="1"/>
</dbReference>
<dbReference type="InterPro" id="IPR002890">
    <property type="entry name" value="MG2"/>
</dbReference>
<evidence type="ECO:0000313" key="7">
    <source>
        <dbReference type="EMBL" id="SNB51925.1"/>
    </source>
</evidence>
<dbReference type="EMBL" id="FYEK01000003">
    <property type="protein sequence ID" value="SNB51925.1"/>
    <property type="molecule type" value="Genomic_DNA"/>
</dbReference>
<feature type="region of interest" description="Disordered" evidence="3">
    <location>
        <begin position="1882"/>
        <end position="1901"/>
    </location>
</feature>
<evidence type="ECO:0000313" key="8">
    <source>
        <dbReference type="Proteomes" id="UP000197025"/>
    </source>
</evidence>
<sequence length="1982" mass="218965">MRSTSRPWRRIGGAFILLLLLLDACRPAPTPTPTPVISRLPPVLVARTPEPGQEATPEMPLRLVFSEPMDRASVEANFRVIPAIAGRFAWEAGDRILRFIPQAPWKPDAEYEVRLENARARNGQALARPVAFRFRTASPLAVVEVIPSPDARDVDPRASVTVIFNRPIVPLRSDLAPGDLPQPLTFDPPIRGTGRWINTSIYTFQPEGSWEAGRTYIARVAAGLKDLSGVTLERDYTWTFTIRRPAVVDYTPRPGRAMDLDLNTPISITFNMEMERSSTEAAFALREGAEDGPAIPGRFEWISRTMVFWPAQPLKMETRYFVRLEARAAAPSGATLEGPLAWAFTTPAYPRLRSASLSPEGPNRLDTDSSIELRFSSGLIRPETIWPNLRFDPPISVTRVVTSWNPEGGEFIIYADWKPGAVYTLTVGPGIEDRYGNRLDRQHVFTFTVDHLDPLAYLNIGSPYTPIALVGTYTGTTAFLSTRNLNRVDLTLARLSLASFVTMTQNPEAVSRYIAPPSQVFARWTFTVPEVITDVIMLNRIPLAGPGWPTLPTGLYHLRLDAPVSLQDRPARYLIAATDLHVAIKVAPQEALVWVTDLASGRPVPGIPVQLFEVVEERLEARGSGTTDADGIVRFTWAEPTPLWRMRVAVAGTPGGRFGIGASTWSDGIEPWSFDIPADYEPMRFRVYWQTDKLIYRPGQTVRFKAIVRVDDDARYTLPTTPILPIRIQDPEGREVYSATLPLSDYGTAEGAFALAEEALLGSYTLMADLPPGPYAHTISFLVAAYRRPEFQVTLTPDRPAYVAGETIQALLQATYYFGGPVADAKVEWTARMRPFFFEYTGPGYFSWSDVDPYSAYEGEGEEVVASGSGTTDAQGRFRIRLPADLGKRTGSQVVILEASVTDLNDNVVAGRTEAVVHAGRFYIGLQAERYVGEAGQPLTLTVRTVDWESRPVAGIPLTWTAYRREWFSVMQETDRGPMWTWTYSDTAIFSGTLQTDAEGSGRFAFTPPDPGTYVVKAEGIDGEGHRIRSAEFVWVSGRGTVAWRQENNDRIELIADRREYAPGDTATLLIPSPFSGTVTALITLERGRIRRYEVRTLEGNAPTLSIPLTEDEAPNVFVTVLLVQGVTRENPAPSFKMGMVSLPVKPVRQQLRIELIPDRDVEAGAHYGPRETMTVTVRTADADGRPVPAEVAVAVVDASVLALVDPNAPPILEGFYARRPLSVLTGVAMVYNLNRVTVRIARERKGGGGGMEQAFGEIRREFPDTAYWNARLRTDASGTATFSVRLPDNLTTWRILAKGVTADTRVGEATRDVLSTKDLLIRPSVPRFFVAGDRVTLGAVVHNATTRTLSVAVRLEARGLALESPAAQEGTIPAGGVARFEWTGVVQPVEAVDLTFFAEGGGFRDATKPTLARPDGTIPVLRYVSLETVASAGMLETAEPRLEIIAIPPEPEVVGGRMILRLSPSLAAATLDSLTWLQHFEYECTEQTISRFLPNIATYQALIRLNRMRPELEEPLRQQIAIGLQRLYAGQHADGGWGWFTSMGSDPLTTAYAVFALAQARAAGFAVADEVLARGVSFLRRSLEAPADLPEWKANRQAFMLFAMAEAGAGDAGRIVALWEAQKDRLALYARAFLAMALARVQPDHPLIPTLQSAVLERAEVTATGAFWQEQKMDDFNWNTDTRTTAIALLSLLRLDPDHPLAFQAVRGLMAARRADRWETTQETAWALMALTEWMVQTGELEGNYTWTVRLNDAFLGSGTVDPAHIQETVTLQQDIAGLLREVGNALELSRSAGPGVLYYTVHLALEEPVERIAPRARGLTVSRQYVRADDPCLRDRRQPCTPVTSARVGDLLTVRLTLIAPRAVHHLVLEDPYPAGAEAIDPSLKTSPTAGRPPELQRVDPSDPFGGYGRWGWWWFGHAALYDDRAALFANYLPPGTYEYTYLIRAGWAGRFQVRPARAYAFYFPEIYGQSEGTIFEITR</sequence>
<organism evidence="7 8">
    <name type="scientific">Thermoflexus hugenholtzii JAD2</name>
    <dbReference type="NCBI Taxonomy" id="877466"/>
    <lineage>
        <taxon>Bacteria</taxon>
        <taxon>Bacillati</taxon>
        <taxon>Chloroflexota</taxon>
        <taxon>Thermoflexia</taxon>
        <taxon>Thermoflexales</taxon>
        <taxon>Thermoflexaceae</taxon>
        <taxon>Thermoflexus</taxon>
    </lineage>
</organism>
<reference evidence="8" key="1">
    <citation type="submission" date="2017-06" db="EMBL/GenBank/DDBJ databases">
        <authorList>
            <person name="Varghese N."/>
            <person name="Submissions S."/>
        </authorList>
    </citation>
    <scope>NUCLEOTIDE SEQUENCE [LARGE SCALE GENOMIC DNA]</scope>
    <source>
        <strain evidence="8">JAD2</strain>
    </source>
</reference>